<keyword evidence="3" id="KW-0597">Phosphoprotein</keyword>
<dbReference type="InterPro" id="IPR029063">
    <property type="entry name" value="SAM-dependent_MTases_sf"/>
</dbReference>
<dbReference type="InterPro" id="IPR006175">
    <property type="entry name" value="YjgF/YER057c/UK114"/>
</dbReference>
<dbReference type="Pfam" id="PF22621">
    <property type="entry name" value="CurL-like_PKS_C"/>
    <property type="match status" value="1"/>
</dbReference>
<dbReference type="InterPro" id="IPR020841">
    <property type="entry name" value="PKS_Beta-ketoAc_synthase_dom"/>
</dbReference>
<dbReference type="EMBL" id="JAKEKT020000032">
    <property type="protein sequence ID" value="KAL1642569.1"/>
    <property type="molecule type" value="Genomic_DNA"/>
</dbReference>
<dbReference type="Gene3D" id="3.10.129.110">
    <property type="entry name" value="Polyketide synthase dehydratase"/>
    <property type="match status" value="1"/>
</dbReference>
<dbReference type="SMART" id="SM00827">
    <property type="entry name" value="PKS_AT"/>
    <property type="match status" value="1"/>
</dbReference>
<feature type="domain" description="Ketosynthase family 3 (KS3)" evidence="8">
    <location>
        <begin position="6"/>
        <end position="401"/>
    </location>
</feature>
<dbReference type="InterPro" id="IPR016036">
    <property type="entry name" value="Malonyl_transacylase_ACP-bd"/>
</dbReference>
<protein>
    <submittedName>
        <fullName evidence="10">Type I Iterative PKS</fullName>
    </submittedName>
</protein>
<evidence type="ECO:0000259" key="9">
    <source>
        <dbReference type="PROSITE" id="PS52019"/>
    </source>
</evidence>
<dbReference type="SUPFAM" id="SSF53901">
    <property type="entry name" value="Thiolase-like"/>
    <property type="match status" value="1"/>
</dbReference>
<evidence type="ECO:0000256" key="6">
    <source>
        <dbReference type="ARBA" id="ARBA00023315"/>
    </source>
</evidence>
<comment type="caution">
    <text evidence="10">The sequence shown here is derived from an EMBL/GenBank/DDBJ whole genome shotgun (WGS) entry which is preliminary data.</text>
</comment>
<dbReference type="Pfam" id="PF00698">
    <property type="entry name" value="Acyl_transf_1"/>
    <property type="match status" value="1"/>
</dbReference>
<dbReference type="CDD" id="cd02440">
    <property type="entry name" value="AdoMet_MTases"/>
    <property type="match status" value="1"/>
</dbReference>
<dbReference type="InterPro" id="IPR020807">
    <property type="entry name" value="PKS_DH"/>
</dbReference>
<evidence type="ECO:0000256" key="1">
    <source>
        <dbReference type="ARBA" id="ARBA00004721"/>
    </source>
</evidence>
<evidence type="ECO:0000256" key="7">
    <source>
        <dbReference type="PROSITE-ProRule" id="PRU01363"/>
    </source>
</evidence>
<gene>
    <name evidence="10" type="ORF">SLS58_005337</name>
</gene>
<dbReference type="InterPro" id="IPR013120">
    <property type="entry name" value="FAR_NAD-bd"/>
</dbReference>
<dbReference type="InterPro" id="IPR016039">
    <property type="entry name" value="Thiolase-like"/>
</dbReference>
<dbReference type="InterPro" id="IPR035959">
    <property type="entry name" value="RutC-like_sf"/>
</dbReference>
<feature type="region of interest" description="C-terminal hotdog fold" evidence="7">
    <location>
        <begin position="1038"/>
        <end position="1193"/>
    </location>
</feature>
<evidence type="ECO:0000256" key="2">
    <source>
        <dbReference type="ARBA" id="ARBA00022450"/>
    </source>
</evidence>
<dbReference type="SUPFAM" id="SSF55298">
    <property type="entry name" value="YjgF-like"/>
    <property type="match status" value="1"/>
</dbReference>
<dbReference type="SUPFAM" id="SSF53335">
    <property type="entry name" value="S-adenosyl-L-methionine-dependent methyltransferases"/>
    <property type="match status" value="1"/>
</dbReference>
<dbReference type="CDD" id="cd00833">
    <property type="entry name" value="PKS"/>
    <property type="match status" value="1"/>
</dbReference>
<dbReference type="SUPFAM" id="SSF51735">
    <property type="entry name" value="NAD(P)-binding Rossmann-fold domains"/>
    <property type="match status" value="1"/>
</dbReference>
<dbReference type="InterPro" id="IPR042104">
    <property type="entry name" value="PKS_dehydratase_sf"/>
</dbReference>
<dbReference type="SUPFAM" id="SSF52151">
    <property type="entry name" value="FabD/lysophospholipase-like"/>
    <property type="match status" value="1"/>
</dbReference>
<dbReference type="SUPFAM" id="SSF55048">
    <property type="entry name" value="Probable ACP-binding domain of malonyl-CoA ACP transacylase"/>
    <property type="match status" value="1"/>
</dbReference>
<dbReference type="InterPro" id="IPR014031">
    <property type="entry name" value="Ketoacyl_synth_C"/>
</dbReference>
<evidence type="ECO:0000313" key="10">
    <source>
        <dbReference type="EMBL" id="KAL1642569.1"/>
    </source>
</evidence>
<feature type="active site" description="Proton donor; for dehydratase activity" evidence="7">
    <location>
        <position position="1101"/>
    </location>
</feature>
<evidence type="ECO:0000259" key="8">
    <source>
        <dbReference type="PROSITE" id="PS52004"/>
    </source>
</evidence>
<accession>A0ABR3TQU4</accession>
<dbReference type="InterPro" id="IPR016035">
    <property type="entry name" value="Acyl_Trfase/lysoPLipase"/>
</dbReference>
<dbReference type="Pfam" id="PF08242">
    <property type="entry name" value="Methyltransf_12"/>
    <property type="match status" value="1"/>
</dbReference>
<dbReference type="InterPro" id="IPR014030">
    <property type="entry name" value="Ketoacyl_synth_N"/>
</dbReference>
<sequence>MTEQPSIPIAIIGMSCRFAGGATDPEKLWQLCEEGKTGWSEIPSDRFNIDGHYHPRPDHLNTTNVKGACFLEEDIGVFDAAFFGLPSETAACLDPQFRLMLESTYEAFENAGLSLQDVNGSSTSVYAGSFFKDYHDAGLRDVTTLPRSFLIGVGSAMASNRLSHYFDLRGASMSIDTGCSTTMTALHQACNDLRNFESSMSVVSGGNLILNPDMFITMSSVQLISKDGRSFTFDSRANGYGRGEGVATVVLKRLDDALRDGDPIQSIIRESALNQDGKTETITTPSQDAQIELIKRVYAKAGLDMKDTAYFEAHGTGTPTGDPLEVGAIAAAFENSRPRDQPLAIGSIKPNIGHTECASGLASIIKVPLQAEPWPEAHAVRRASVNNFGYGGANSHVILEHHAPPATDATTIESKVLVLSAKDESSCTQMVLNLRDYLLAADIDNEAAFLHDLAYTLGQRRTTFSWTATTTASSVSEVLRAIDGNRMTPRRATRSPRLGFVFTGQGAQWWAMGRELITAYPVFRDTLVEADGYLKEFGADYSLVEELHRDEQTTRVNEATLGQPVCVAVQVALVRLLESWGVRPSAVTSHSSGEIASAYAAGVLSLRNAMGVVYARGTLAADVAKYSTLGRGGMIAVGLGVDAAEKYIARVTSGKVVVACKNSPQSVTVSGDIEGIEEIEALLKADNIFARQLKVPTGYHSHHMEPIAEPYRKWLQEHITPEPSMKDGVIYSSPTTGERMTSVDEIGAAEHWVQSLTSPVLFVEAFTNMCFAGPGEPADIDMVIEIGAHAALGGPIQDIQTTDAFQGTKLGYASCLMRKKNAVETAQALACDLVHIGYPLDMANVNLTPRGRVLTDLPKYAWNHAGRHWYEPRMNRAHRMLSEAPHDLLGSPITGTNRINPSWRHVVKPSTMPWIQDHQLQGTVVYPGAGFICMAIEGLVQAEQSASDKPVSGYRLRDVDILQALVIPEDDDGVEVQLSLRPCGDKQIYAKGWKEFQIFSVTHDDRWTEHCRGLIALERDGSRPASLPAAGAAKQIPSKPLSAELELKQSVILEAWGESKLLTDKLVEEQGALGYLNTIIPKQDQLCVALTVEAFRLLGCDLATAKPGEKLEHVPHAPAQARFATYLYSILEATRVVDLDDGVITRTHTSVPAKSSDVLLQELIKNHPEHACCNELAHWTGSHLADILTGKKDGINLIFGTERGRELVSGVYADFPLNKYLYKQMGDFLSRLLSKVPRQAGQGPFRILEMGAGTGATTRNLLPVLASLGVPVEYTFTDLAPSFLAGARKQFKKYPFMKFRTHDIEKAPAEDLIHSQHVVIASNAVHATRSLPASTEKIRQMLRPDGLLMLCELTQPMYWCDMIFGVFEGWWLFDDGRTRAIASPERWEQDLHSVGYGHVDWSDGHAPEIRCERLIIATASGQQLERLPIAAAAPKPSPALDHDARRAATDQYVRQYTADFSLPASSDNAVDPASSTVLITGATGSLGAHMVAHYAALPTVGAVICINRRSGRDPLQRQRQSMSSKGIELGEDALSKLTVLETDTSKPQLGLSRDAYAALLPTVTHIVHNAWPMDAKRPLKTFEPQFQVMRNLLDLAAAASAHRTPTAKITFQLISSIATVGHHPLHTGDANIPETRTTIECVLPNGYGDAKFVCERMLDATLHAHPTRFNTMTVRPGQIAGSSSSPAAYWNSMEHLPFILKSSQTLRALPSLTGPLSWTPVDHAAAACAELALTPAPHPVYHIDNPVRQPWPAMLDVLAPALGVPPERVVPFADWIARVRALPPPGAGPAAAWENPAAKLVDFLEADFVRMSCGGGWNHKTGVFEKEINAQIDLAFANVELCLKDAGGEGWSQVYRINSYHVPINDEALAAMVRNMKKYMPHHQPLWTCVGVTRLGEDDMRVEIEVVAHDPEGAKKA</sequence>
<evidence type="ECO:0000313" key="11">
    <source>
        <dbReference type="Proteomes" id="UP001521184"/>
    </source>
</evidence>
<dbReference type="Pfam" id="PF18558">
    <property type="entry name" value="HTH_51"/>
    <property type="match status" value="1"/>
</dbReference>
<keyword evidence="6" id="KW-0012">Acyltransferase</keyword>
<evidence type="ECO:0000256" key="4">
    <source>
        <dbReference type="ARBA" id="ARBA00022679"/>
    </source>
</evidence>
<keyword evidence="5" id="KW-0511">Multifunctional enzyme</keyword>
<dbReference type="Pfam" id="PF21089">
    <property type="entry name" value="PKS_DH_N"/>
    <property type="match status" value="1"/>
</dbReference>
<feature type="domain" description="PKS/mFAS DH" evidence="9">
    <location>
        <begin position="886"/>
        <end position="1193"/>
    </location>
</feature>
<feature type="region of interest" description="N-terminal hotdog fold" evidence="7">
    <location>
        <begin position="886"/>
        <end position="1022"/>
    </location>
</feature>
<proteinExistence type="predicted"/>
<feature type="active site" description="Proton acceptor; for dehydratase activity" evidence="7">
    <location>
        <position position="918"/>
    </location>
</feature>
<evidence type="ECO:0000256" key="3">
    <source>
        <dbReference type="ARBA" id="ARBA00022553"/>
    </source>
</evidence>
<dbReference type="Gene3D" id="3.40.366.10">
    <property type="entry name" value="Malonyl-Coenzyme A Acyl Carrier Protein, domain 2"/>
    <property type="match status" value="1"/>
</dbReference>
<keyword evidence="2" id="KW-0596">Phosphopantetheine</keyword>
<dbReference type="Gene3D" id="3.40.50.150">
    <property type="entry name" value="Vaccinia Virus protein VP39"/>
    <property type="match status" value="1"/>
</dbReference>
<dbReference type="Pfam" id="PF07993">
    <property type="entry name" value="NAD_binding_4"/>
    <property type="match status" value="1"/>
</dbReference>
<dbReference type="PROSITE" id="PS52019">
    <property type="entry name" value="PKS_MFAS_DH"/>
    <property type="match status" value="1"/>
</dbReference>
<dbReference type="Pfam" id="PF02801">
    <property type="entry name" value="Ketoacyl-synt_C"/>
    <property type="match status" value="1"/>
</dbReference>
<dbReference type="InterPro" id="IPR036291">
    <property type="entry name" value="NAD(P)-bd_dom_sf"/>
</dbReference>
<dbReference type="InterPro" id="IPR049552">
    <property type="entry name" value="PKS_DH_N"/>
</dbReference>
<keyword evidence="4" id="KW-0808">Transferase</keyword>
<dbReference type="InterPro" id="IPR049900">
    <property type="entry name" value="PKS_mFAS_DH"/>
</dbReference>
<dbReference type="Gene3D" id="3.40.47.10">
    <property type="match status" value="1"/>
</dbReference>
<dbReference type="PANTHER" id="PTHR43775:SF29">
    <property type="entry name" value="ASPERFURANONE POLYKETIDE SYNTHASE AFOG-RELATED"/>
    <property type="match status" value="1"/>
</dbReference>
<keyword evidence="11" id="KW-1185">Reference proteome</keyword>
<organism evidence="10 11">
    <name type="scientific">Diplodia intermedia</name>
    <dbReference type="NCBI Taxonomy" id="856260"/>
    <lineage>
        <taxon>Eukaryota</taxon>
        <taxon>Fungi</taxon>
        <taxon>Dikarya</taxon>
        <taxon>Ascomycota</taxon>
        <taxon>Pezizomycotina</taxon>
        <taxon>Dothideomycetes</taxon>
        <taxon>Dothideomycetes incertae sedis</taxon>
        <taxon>Botryosphaeriales</taxon>
        <taxon>Botryosphaeriaceae</taxon>
        <taxon>Diplodia</taxon>
    </lineage>
</organism>
<dbReference type="Gene3D" id="3.40.50.720">
    <property type="entry name" value="NAD(P)-binding Rossmann-like Domain"/>
    <property type="match status" value="1"/>
</dbReference>
<reference evidence="10 11" key="1">
    <citation type="journal article" date="2023" name="Plant Dis.">
        <title>First Report of Diplodia intermedia Causing Canker and Dieback Diseases on Apple Trees in Canada.</title>
        <authorList>
            <person name="Ellouze W."/>
            <person name="Ilyukhin E."/>
            <person name="Sulman M."/>
            <person name="Ali S."/>
        </authorList>
    </citation>
    <scope>NUCLEOTIDE SEQUENCE [LARGE SCALE GENOMIC DNA]</scope>
    <source>
        <strain evidence="10 11">M45-28</strain>
    </source>
</reference>
<dbReference type="PANTHER" id="PTHR43775">
    <property type="entry name" value="FATTY ACID SYNTHASE"/>
    <property type="match status" value="1"/>
</dbReference>
<dbReference type="PROSITE" id="PS52004">
    <property type="entry name" value="KS3_2"/>
    <property type="match status" value="1"/>
</dbReference>
<dbReference type="Gene3D" id="3.30.1330.40">
    <property type="entry name" value="RutC-like"/>
    <property type="match status" value="1"/>
</dbReference>
<dbReference type="SMART" id="SM00825">
    <property type="entry name" value="PKS_KS"/>
    <property type="match status" value="1"/>
</dbReference>
<dbReference type="SMART" id="SM00826">
    <property type="entry name" value="PKS_DH"/>
    <property type="match status" value="1"/>
</dbReference>
<dbReference type="InterPro" id="IPR041068">
    <property type="entry name" value="HTH_51"/>
</dbReference>
<evidence type="ECO:0000256" key="5">
    <source>
        <dbReference type="ARBA" id="ARBA00023268"/>
    </source>
</evidence>
<dbReference type="Pfam" id="PF01042">
    <property type="entry name" value="Ribonuc_L-PSP"/>
    <property type="match status" value="1"/>
</dbReference>
<dbReference type="InterPro" id="IPR013217">
    <property type="entry name" value="Methyltransf_12"/>
</dbReference>
<dbReference type="InterPro" id="IPR050091">
    <property type="entry name" value="PKS_NRPS_Biosynth_Enz"/>
</dbReference>
<dbReference type="InterPro" id="IPR014043">
    <property type="entry name" value="Acyl_transferase_dom"/>
</dbReference>
<name>A0ABR3TQU4_9PEZI</name>
<dbReference type="Proteomes" id="UP001521184">
    <property type="component" value="Unassembled WGS sequence"/>
</dbReference>
<comment type="pathway">
    <text evidence="1">Secondary metabolite biosynthesis; terpenoid biosynthesis.</text>
</comment>
<dbReference type="CDD" id="cd06152">
    <property type="entry name" value="YjgF_YER057c_UK114_like_4"/>
    <property type="match status" value="1"/>
</dbReference>
<dbReference type="Pfam" id="PF00109">
    <property type="entry name" value="ketoacyl-synt"/>
    <property type="match status" value="1"/>
</dbReference>
<dbReference type="InterPro" id="IPR001227">
    <property type="entry name" value="Ac_transferase_dom_sf"/>
</dbReference>